<evidence type="ECO:0000313" key="1">
    <source>
        <dbReference type="EMBL" id="ETO00435.1"/>
    </source>
</evidence>
<protein>
    <submittedName>
        <fullName evidence="1">Uncharacterized protein</fullName>
    </submittedName>
</protein>
<evidence type="ECO:0000313" key="2">
    <source>
        <dbReference type="Proteomes" id="UP000023152"/>
    </source>
</evidence>
<reference evidence="1 2" key="1">
    <citation type="journal article" date="2013" name="Curr. Biol.">
        <title>The Genome of the Foraminiferan Reticulomyxa filosa.</title>
        <authorList>
            <person name="Glockner G."/>
            <person name="Hulsmann N."/>
            <person name="Schleicher M."/>
            <person name="Noegel A.A."/>
            <person name="Eichinger L."/>
            <person name="Gallinger C."/>
            <person name="Pawlowski J."/>
            <person name="Sierra R."/>
            <person name="Euteneuer U."/>
            <person name="Pillet L."/>
            <person name="Moustafa A."/>
            <person name="Platzer M."/>
            <person name="Groth M."/>
            <person name="Szafranski K."/>
            <person name="Schliwa M."/>
        </authorList>
    </citation>
    <scope>NUCLEOTIDE SEQUENCE [LARGE SCALE GENOMIC DNA]</scope>
</reference>
<gene>
    <name evidence="1" type="ORF">RFI_37009</name>
</gene>
<dbReference type="Proteomes" id="UP000023152">
    <property type="component" value="Unassembled WGS sequence"/>
</dbReference>
<proteinExistence type="predicted"/>
<dbReference type="EMBL" id="ASPP01041069">
    <property type="protein sequence ID" value="ETO00435.1"/>
    <property type="molecule type" value="Genomic_DNA"/>
</dbReference>
<dbReference type="AlphaFoldDB" id="X6LIB1"/>
<sequence length="110" mass="13323">MIDERKLKVVDELIIFMDMRNLYFKLYCFFCNVIGKYFETYLQRTQNLFVDRLKSGSKQKQSEIQITAKLVSLFDRKVSYLTLAKFFLLKKFVFLCERCFFVIFFSAKIM</sequence>
<comment type="caution">
    <text evidence="1">The sequence shown here is derived from an EMBL/GenBank/DDBJ whole genome shotgun (WGS) entry which is preliminary data.</text>
</comment>
<keyword evidence="2" id="KW-1185">Reference proteome</keyword>
<organism evidence="1 2">
    <name type="scientific">Reticulomyxa filosa</name>
    <dbReference type="NCBI Taxonomy" id="46433"/>
    <lineage>
        <taxon>Eukaryota</taxon>
        <taxon>Sar</taxon>
        <taxon>Rhizaria</taxon>
        <taxon>Retaria</taxon>
        <taxon>Foraminifera</taxon>
        <taxon>Monothalamids</taxon>
        <taxon>Reticulomyxidae</taxon>
        <taxon>Reticulomyxa</taxon>
    </lineage>
</organism>
<name>X6LIB1_RETFI</name>
<accession>X6LIB1</accession>